<evidence type="ECO:0000256" key="4">
    <source>
        <dbReference type="ARBA" id="ARBA00022801"/>
    </source>
</evidence>
<dbReference type="AlphaFoldDB" id="A0A075W9T6"/>
<feature type="binding site" evidence="5">
    <location>
        <position position="8"/>
    </location>
    <ligand>
        <name>Mg(2+)</name>
        <dbReference type="ChEBI" id="CHEBI:18420"/>
    </ligand>
</feature>
<dbReference type="GO" id="GO:0016787">
    <property type="term" value="F:hydrolase activity"/>
    <property type="evidence" value="ECO:0007669"/>
    <property type="project" value="UniProtKB-KW"/>
</dbReference>
<evidence type="ECO:0000313" key="8">
    <source>
        <dbReference type="Proteomes" id="UP000028501"/>
    </source>
</evidence>
<dbReference type="RefSeq" id="WP_010877822.1">
    <property type="nucleotide sequence ID" value="NZ_CP006577.1"/>
</dbReference>
<protein>
    <recommendedName>
        <fullName evidence="5">Ribonuclease VapC</fullName>
        <shortName evidence="5">RNase VapC</shortName>
        <ecNumber evidence="5">3.1.-.-</ecNumber>
    </recommendedName>
    <alternativeName>
        <fullName evidence="5">Putative toxin VapC</fullName>
    </alternativeName>
</protein>
<reference evidence="7 8" key="1">
    <citation type="submission" date="2013-07" db="EMBL/GenBank/DDBJ databases">
        <title>Genome of Archaeoglobus fulgidus.</title>
        <authorList>
            <person name="Fiebig A."/>
            <person name="Birkeland N.-K."/>
        </authorList>
    </citation>
    <scope>NUCLEOTIDE SEQUENCE [LARGE SCALE GENOMIC DNA]</scope>
    <source>
        <strain evidence="7 8">DSM 8774</strain>
    </source>
</reference>
<comment type="function">
    <text evidence="5">Toxic component of a toxin-antitoxin (TA) system. An RNase.</text>
</comment>
<evidence type="ECO:0000256" key="2">
    <source>
        <dbReference type="ARBA" id="ARBA00022722"/>
    </source>
</evidence>
<feature type="binding site" evidence="5">
    <location>
        <position position="110"/>
    </location>
    <ligand>
        <name>Mg(2+)</name>
        <dbReference type="ChEBI" id="CHEBI:18420"/>
    </ligand>
</feature>
<dbReference type="EC" id="3.1.-.-" evidence="5"/>
<dbReference type="GeneID" id="24793852"/>
<keyword evidence="5" id="KW-0800">Toxin</keyword>
<organism evidence="7 8">
    <name type="scientific">Archaeoglobus fulgidus DSM 8774</name>
    <dbReference type="NCBI Taxonomy" id="1344584"/>
    <lineage>
        <taxon>Archaea</taxon>
        <taxon>Methanobacteriati</taxon>
        <taxon>Methanobacteriota</taxon>
        <taxon>Archaeoglobi</taxon>
        <taxon>Archaeoglobales</taxon>
        <taxon>Archaeoglobaceae</taxon>
        <taxon>Archaeoglobus</taxon>
    </lineage>
</organism>
<dbReference type="GO" id="GO:0000287">
    <property type="term" value="F:magnesium ion binding"/>
    <property type="evidence" value="ECO:0007669"/>
    <property type="project" value="UniProtKB-UniRule"/>
</dbReference>
<keyword evidence="5" id="KW-0460">Magnesium</keyword>
<dbReference type="SUPFAM" id="SSF88723">
    <property type="entry name" value="PIN domain-like"/>
    <property type="match status" value="1"/>
</dbReference>
<evidence type="ECO:0000259" key="6">
    <source>
        <dbReference type="SMART" id="SM00670"/>
    </source>
</evidence>
<evidence type="ECO:0000313" key="7">
    <source>
        <dbReference type="EMBL" id="AIG97135.1"/>
    </source>
</evidence>
<dbReference type="Gene3D" id="3.40.50.1010">
    <property type="entry name" value="5'-nuclease"/>
    <property type="match status" value="1"/>
</dbReference>
<dbReference type="Pfam" id="PF01850">
    <property type="entry name" value="PIN"/>
    <property type="match status" value="1"/>
</dbReference>
<gene>
    <name evidence="5" type="primary">vapC</name>
    <name evidence="7" type="ORF">AFULGI_00003090</name>
</gene>
<dbReference type="HOGENOM" id="CLU_134210_1_1_2"/>
<sequence>MTSGVFVDTNILVRHLAGDQKAKKLIDQIEIGEIRGYINQIVVSEVVFVYMRLLTKLDAKTLKRNHEIICKIDLEPVYEILSIFVELQSSNLITVESRKIMSRYGLLPNDALIAATCKHYGIRKIATFDEDFRRVDFLQVVEL</sequence>
<dbReference type="GO" id="GO:0004540">
    <property type="term" value="F:RNA nuclease activity"/>
    <property type="evidence" value="ECO:0007669"/>
    <property type="project" value="InterPro"/>
</dbReference>
<keyword evidence="3 5" id="KW-0479">Metal-binding</keyword>
<dbReference type="Proteomes" id="UP000028501">
    <property type="component" value="Chromosome"/>
</dbReference>
<name>A0A075W9T6_ARCFL</name>
<evidence type="ECO:0000256" key="1">
    <source>
        <dbReference type="ARBA" id="ARBA00022649"/>
    </source>
</evidence>
<dbReference type="PANTHER" id="PTHR39677:SF4">
    <property type="entry name" value="RIBONUCLEASE VAPC6"/>
    <property type="match status" value="1"/>
</dbReference>
<feature type="domain" description="PIN" evidence="6">
    <location>
        <begin position="3"/>
        <end position="134"/>
    </location>
</feature>
<dbReference type="CDD" id="cd18677">
    <property type="entry name" value="PIN_MjVapC2-VapC6_like"/>
    <property type="match status" value="1"/>
</dbReference>
<evidence type="ECO:0000256" key="3">
    <source>
        <dbReference type="ARBA" id="ARBA00022723"/>
    </source>
</evidence>
<keyword evidence="4 5" id="KW-0378">Hydrolase</keyword>
<dbReference type="HAMAP" id="MF_00265">
    <property type="entry name" value="VapC_Nob1"/>
    <property type="match status" value="1"/>
</dbReference>
<accession>A0A075W9T6</accession>
<dbReference type="InterPro" id="IPR022907">
    <property type="entry name" value="VapC_family"/>
</dbReference>
<comment type="similarity">
    <text evidence="5">Belongs to the PINc/VapC protein family.</text>
</comment>
<dbReference type="PANTHER" id="PTHR39677">
    <property type="entry name" value="RIBONUCLEASE VAPC6"/>
    <property type="match status" value="1"/>
</dbReference>
<comment type="cofactor">
    <cofactor evidence="5">
        <name>Mg(2+)</name>
        <dbReference type="ChEBI" id="CHEBI:18420"/>
    </cofactor>
</comment>
<dbReference type="SMART" id="SM00670">
    <property type="entry name" value="PINc"/>
    <property type="match status" value="1"/>
</dbReference>
<keyword evidence="2 5" id="KW-0540">Nuclease</keyword>
<keyword evidence="1 5" id="KW-1277">Toxin-antitoxin system</keyword>
<dbReference type="InterPro" id="IPR029060">
    <property type="entry name" value="PIN-like_dom_sf"/>
</dbReference>
<evidence type="ECO:0000256" key="5">
    <source>
        <dbReference type="HAMAP-Rule" id="MF_00265"/>
    </source>
</evidence>
<dbReference type="EMBL" id="CP006577">
    <property type="protein sequence ID" value="AIG97135.1"/>
    <property type="molecule type" value="Genomic_DNA"/>
</dbReference>
<dbReference type="KEGG" id="afg:AFULGI_00003090"/>
<proteinExistence type="inferred from homology"/>
<dbReference type="InterPro" id="IPR002716">
    <property type="entry name" value="PIN_dom"/>
</dbReference>
<dbReference type="GO" id="GO:0090729">
    <property type="term" value="F:toxin activity"/>
    <property type="evidence" value="ECO:0007669"/>
    <property type="project" value="UniProtKB-KW"/>
</dbReference>